<feature type="region of interest" description="Disordered" evidence="1">
    <location>
        <begin position="106"/>
        <end position="187"/>
    </location>
</feature>
<proteinExistence type="predicted"/>
<dbReference type="EMBL" id="CP140152">
    <property type="protein sequence ID" value="WQH06534.1"/>
    <property type="molecule type" value="Genomic_DNA"/>
</dbReference>
<name>A0ABZ0Y3V1_9BURK</name>
<dbReference type="Pfam" id="PF12779">
    <property type="entry name" value="WXXGXW"/>
    <property type="match status" value="1"/>
</dbReference>
<feature type="signal peptide" evidence="2">
    <location>
        <begin position="1"/>
        <end position="28"/>
    </location>
</feature>
<feature type="chain" id="PRO_5046331171" description="BcpO-related WXXGXW repeat protein" evidence="2">
    <location>
        <begin position="29"/>
        <end position="187"/>
    </location>
</feature>
<evidence type="ECO:0000313" key="3">
    <source>
        <dbReference type="EMBL" id="WQH06534.1"/>
    </source>
</evidence>
<keyword evidence="2" id="KW-0732">Signal</keyword>
<dbReference type="RefSeq" id="WP_019922519.1">
    <property type="nucleotide sequence ID" value="NZ_CP140152.1"/>
</dbReference>
<evidence type="ECO:0000313" key="4">
    <source>
        <dbReference type="Proteomes" id="UP001326110"/>
    </source>
</evidence>
<dbReference type="InterPro" id="IPR024447">
    <property type="entry name" value="YXWGXW_rpt"/>
</dbReference>
<evidence type="ECO:0000256" key="1">
    <source>
        <dbReference type="SAM" id="MobiDB-lite"/>
    </source>
</evidence>
<dbReference type="Proteomes" id="UP001326110">
    <property type="component" value="Chromosome"/>
</dbReference>
<evidence type="ECO:0008006" key="5">
    <source>
        <dbReference type="Google" id="ProtNLM"/>
    </source>
</evidence>
<gene>
    <name evidence="3" type="ORF">SR858_09480</name>
</gene>
<dbReference type="SUPFAM" id="SSF103647">
    <property type="entry name" value="TSP type-3 repeat"/>
    <property type="match status" value="1"/>
</dbReference>
<accession>A0ABZ0Y3V1</accession>
<organism evidence="3 4">
    <name type="scientific">Duganella zoogloeoides</name>
    <dbReference type="NCBI Taxonomy" id="75659"/>
    <lineage>
        <taxon>Bacteria</taxon>
        <taxon>Pseudomonadati</taxon>
        <taxon>Pseudomonadota</taxon>
        <taxon>Betaproteobacteria</taxon>
        <taxon>Burkholderiales</taxon>
        <taxon>Oxalobacteraceae</taxon>
        <taxon>Telluria group</taxon>
        <taxon>Duganella</taxon>
    </lineage>
</organism>
<dbReference type="GeneID" id="43164200"/>
<keyword evidence="4" id="KW-1185">Reference proteome</keyword>
<sequence length="187" mass="21841">MTTRSHTVFAAALLALSAAAFTPTIASAQVGVSVVIGQAPPPLRYERVPPPRSGYIWSPGYWDWRSNRHVWIGGDWVAVRPGYVYSQPHWVQRQGRWYREQARWNRGPHGDRDHDGIPNRYDHHDNRGHYRDDRRDYRNDHRGDHRGDNRGRGDRDHDGVPNRHDRDRDGDGVPNRHDNRPDNPRRN</sequence>
<dbReference type="InterPro" id="IPR028974">
    <property type="entry name" value="TSP_type-3_rpt"/>
</dbReference>
<reference evidence="3 4" key="1">
    <citation type="submission" date="2023-11" db="EMBL/GenBank/DDBJ databases">
        <title>MicrobeMod: A computational toolkit for identifying prokaryotic methylation and restriction-modification with nanopore sequencing.</title>
        <authorList>
            <person name="Crits-Christoph A."/>
            <person name="Kang S.C."/>
            <person name="Lee H."/>
            <person name="Ostrov N."/>
        </authorList>
    </citation>
    <scope>NUCLEOTIDE SEQUENCE [LARGE SCALE GENOMIC DNA]</scope>
    <source>
        <strain evidence="3 4">ATCC 25935</strain>
    </source>
</reference>
<protein>
    <recommendedName>
        <fullName evidence="5">BcpO-related WXXGXW repeat protein</fullName>
    </recommendedName>
</protein>
<evidence type="ECO:0000256" key="2">
    <source>
        <dbReference type="SAM" id="SignalP"/>
    </source>
</evidence>